<keyword evidence="9" id="KW-0762">Sugar transport</keyword>
<dbReference type="AlphaFoldDB" id="G8QXN4"/>
<dbReference type="Gene3D" id="1.10.3720.10">
    <property type="entry name" value="MetI-like"/>
    <property type="match status" value="1"/>
</dbReference>
<dbReference type="STRING" id="158190.SpiGrapes_1801"/>
<evidence type="ECO:0000256" key="2">
    <source>
        <dbReference type="ARBA" id="ARBA00022448"/>
    </source>
</evidence>
<dbReference type="PANTHER" id="PTHR43744">
    <property type="entry name" value="ABC TRANSPORTER PERMEASE PROTEIN MG189-RELATED-RELATED"/>
    <property type="match status" value="1"/>
</dbReference>
<organism evidence="9 10">
    <name type="scientific">Sphaerochaeta pleomorpha (strain ATCC BAA-1885 / DSM 22778 / Grapes)</name>
    <dbReference type="NCBI Taxonomy" id="158190"/>
    <lineage>
        <taxon>Bacteria</taxon>
        <taxon>Pseudomonadati</taxon>
        <taxon>Spirochaetota</taxon>
        <taxon>Spirochaetia</taxon>
        <taxon>Spirochaetales</taxon>
        <taxon>Sphaerochaetaceae</taxon>
        <taxon>Sphaerochaeta</taxon>
    </lineage>
</organism>
<dbReference type="eggNOG" id="COG0395">
    <property type="taxonomic scope" value="Bacteria"/>
</dbReference>
<sequence>MKIKISKAERVFGIFNYVITGLLALVILVPLLNILFSSFSDPIKVMAHKGMILRPLGFTLDAYKAVARNPNILTGYRNTIFVVVVGTSLNLFLTLLGSYVLSRKNVLFNPLFTMLIVFTMYFTGGTIPFYLTVRTVGLDGTIWALIFPVAINTFNLIIMRTAMAAVPDSLPESAMIDGATHFRVLFSIMVPLTQATLAVITLYYAVSHWNSWFNAMIFLRDKALYPLQLILREILIQDDTSMMTAGSGDDLGLVSETIKYATIVVATAPILCIYPFMQKYFVKGVMIGAVKG</sequence>
<dbReference type="CDD" id="cd06261">
    <property type="entry name" value="TM_PBP2"/>
    <property type="match status" value="1"/>
</dbReference>
<feature type="transmembrane region" description="Helical" evidence="7">
    <location>
        <begin position="184"/>
        <end position="206"/>
    </location>
</feature>
<comment type="subcellular location">
    <subcellularLocation>
        <location evidence="1 7">Cell membrane</location>
        <topology evidence="1 7">Multi-pass membrane protein</topology>
    </subcellularLocation>
</comment>
<dbReference type="PROSITE" id="PS50928">
    <property type="entry name" value="ABC_TM1"/>
    <property type="match status" value="1"/>
</dbReference>
<keyword evidence="3" id="KW-1003">Cell membrane</keyword>
<reference evidence="9 10" key="1">
    <citation type="submission" date="2011-11" db="EMBL/GenBank/DDBJ databases">
        <title>Complete sequence of Spirochaeta sp. grapes.</title>
        <authorList>
            <consortium name="US DOE Joint Genome Institute"/>
            <person name="Lucas S."/>
            <person name="Han J."/>
            <person name="Lapidus A."/>
            <person name="Cheng J.-F."/>
            <person name="Goodwin L."/>
            <person name="Pitluck S."/>
            <person name="Peters L."/>
            <person name="Ovchinnikova G."/>
            <person name="Munk A.C."/>
            <person name="Detter J.C."/>
            <person name="Han C."/>
            <person name="Tapia R."/>
            <person name="Land M."/>
            <person name="Hauser L."/>
            <person name="Kyrpides N."/>
            <person name="Ivanova N."/>
            <person name="Pagani I."/>
            <person name="Ritalahtilisa K."/>
            <person name="Loeffler F."/>
            <person name="Woyke T."/>
        </authorList>
    </citation>
    <scope>NUCLEOTIDE SEQUENCE [LARGE SCALE GENOMIC DNA]</scope>
    <source>
        <strain evidence="10">ATCC BAA-1885 / DSM 22778 / Grapes</strain>
    </source>
</reference>
<evidence type="ECO:0000259" key="8">
    <source>
        <dbReference type="PROSITE" id="PS50928"/>
    </source>
</evidence>
<dbReference type="OrthoDB" id="356811at2"/>
<feature type="transmembrane region" description="Helical" evidence="7">
    <location>
        <begin position="108"/>
        <end position="130"/>
    </location>
</feature>
<feature type="transmembrane region" description="Helical" evidence="7">
    <location>
        <begin position="12"/>
        <end position="36"/>
    </location>
</feature>
<feature type="transmembrane region" description="Helical" evidence="7">
    <location>
        <begin position="80"/>
        <end position="101"/>
    </location>
</feature>
<keyword evidence="2 7" id="KW-0813">Transport</keyword>
<evidence type="ECO:0000256" key="7">
    <source>
        <dbReference type="RuleBase" id="RU363032"/>
    </source>
</evidence>
<evidence type="ECO:0000256" key="6">
    <source>
        <dbReference type="ARBA" id="ARBA00023136"/>
    </source>
</evidence>
<evidence type="ECO:0000256" key="1">
    <source>
        <dbReference type="ARBA" id="ARBA00004651"/>
    </source>
</evidence>
<evidence type="ECO:0000256" key="4">
    <source>
        <dbReference type="ARBA" id="ARBA00022692"/>
    </source>
</evidence>
<dbReference type="Proteomes" id="UP000005632">
    <property type="component" value="Chromosome"/>
</dbReference>
<keyword evidence="4 7" id="KW-0812">Transmembrane</keyword>
<protein>
    <submittedName>
        <fullName evidence="9">ABC-type sugar transport system, permease component</fullName>
    </submittedName>
</protein>
<dbReference type="SUPFAM" id="SSF161098">
    <property type="entry name" value="MetI-like"/>
    <property type="match status" value="1"/>
</dbReference>
<dbReference type="InterPro" id="IPR000515">
    <property type="entry name" value="MetI-like"/>
</dbReference>
<dbReference type="EMBL" id="CP003155">
    <property type="protein sequence ID" value="AEV29597.1"/>
    <property type="molecule type" value="Genomic_DNA"/>
</dbReference>
<proteinExistence type="inferred from homology"/>
<dbReference type="HOGENOM" id="CLU_016047_1_0_12"/>
<accession>G8QXN4</accession>
<evidence type="ECO:0000313" key="10">
    <source>
        <dbReference type="Proteomes" id="UP000005632"/>
    </source>
</evidence>
<feature type="domain" description="ABC transmembrane type-1" evidence="8">
    <location>
        <begin position="76"/>
        <end position="272"/>
    </location>
</feature>
<evidence type="ECO:0000313" key="9">
    <source>
        <dbReference type="EMBL" id="AEV29597.1"/>
    </source>
</evidence>
<gene>
    <name evidence="9" type="ordered locus">SpiGrapes_1801</name>
</gene>
<feature type="transmembrane region" description="Helical" evidence="7">
    <location>
        <begin position="258"/>
        <end position="277"/>
    </location>
</feature>
<dbReference type="GO" id="GO:0055085">
    <property type="term" value="P:transmembrane transport"/>
    <property type="evidence" value="ECO:0007669"/>
    <property type="project" value="InterPro"/>
</dbReference>
<dbReference type="RefSeq" id="WP_014270440.1">
    <property type="nucleotide sequence ID" value="NC_016633.1"/>
</dbReference>
<keyword evidence="10" id="KW-1185">Reference proteome</keyword>
<dbReference type="KEGG" id="sgp:SpiGrapes_1801"/>
<keyword evidence="5 7" id="KW-1133">Transmembrane helix</keyword>
<keyword evidence="6 7" id="KW-0472">Membrane</keyword>
<dbReference type="GO" id="GO:0005886">
    <property type="term" value="C:plasma membrane"/>
    <property type="evidence" value="ECO:0007669"/>
    <property type="project" value="UniProtKB-SubCell"/>
</dbReference>
<name>G8QXN4_SPHPG</name>
<evidence type="ECO:0000256" key="3">
    <source>
        <dbReference type="ARBA" id="ARBA00022475"/>
    </source>
</evidence>
<feature type="transmembrane region" description="Helical" evidence="7">
    <location>
        <begin position="142"/>
        <end position="163"/>
    </location>
</feature>
<comment type="similarity">
    <text evidence="7">Belongs to the binding-protein-dependent transport system permease family.</text>
</comment>
<dbReference type="Pfam" id="PF00528">
    <property type="entry name" value="BPD_transp_1"/>
    <property type="match status" value="1"/>
</dbReference>
<evidence type="ECO:0000256" key="5">
    <source>
        <dbReference type="ARBA" id="ARBA00022989"/>
    </source>
</evidence>
<dbReference type="PANTHER" id="PTHR43744:SF9">
    <property type="entry name" value="POLYGALACTURONAN_RHAMNOGALACTURONAN TRANSPORT SYSTEM PERMEASE PROTEIN YTCP"/>
    <property type="match status" value="1"/>
</dbReference>
<dbReference type="InterPro" id="IPR035906">
    <property type="entry name" value="MetI-like_sf"/>
</dbReference>